<dbReference type="Proteomes" id="UP000308600">
    <property type="component" value="Unassembled WGS sequence"/>
</dbReference>
<dbReference type="EMBL" id="ML208330">
    <property type="protein sequence ID" value="TFK69458.1"/>
    <property type="molecule type" value="Genomic_DNA"/>
</dbReference>
<evidence type="ECO:0000313" key="2">
    <source>
        <dbReference type="Proteomes" id="UP000308600"/>
    </source>
</evidence>
<feature type="non-terminal residue" evidence="1">
    <location>
        <position position="1"/>
    </location>
</feature>
<reference evidence="1 2" key="1">
    <citation type="journal article" date="2019" name="Nat. Ecol. Evol.">
        <title>Megaphylogeny resolves global patterns of mushroom evolution.</title>
        <authorList>
            <person name="Varga T."/>
            <person name="Krizsan K."/>
            <person name="Foldi C."/>
            <person name="Dima B."/>
            <person name="Sanchez-Garcia M."/>
            <person name="Sanchez-Ramirez S."/>
            <person name="Szollosi G.J."/>
            <person name="Szarkandi J.G."/>
            <person name="Papp V."/>
            <person name="Albert L."/>
            <person name="Andreopoulos W."/>
            <person name="Angelini C."/>
            <person name="Antonin V."/>
            <person name="Barry K.W."/>
            <person name="Bougher N.L."/>
            <person name="Buchanan P."/>
            <person name="Buyck B."/>
            <person name="Bense V."/>
            <person name="Catcheside P."/>
            <person name="Chovatia M."/>
            <person name="Cooper J."/>
            <person name="Damon W."/>
            <person name="Desjardin D."/>
            <person name="Finy P."/>
            <person name="Geml J."/>
            <person name="Haridas S."/>
            <person name="Hughes K."/>
            <person name="Justo A."/>
            <person name="Karasinski D."/>
            <person name="Kautmanova I."/>
            <person name="Kiss B."/>
            <person name="Kocsube S."/>
            <person name="Kotiranta H."/>
            <person name="LaButti K.M."/>
            <person name="Lechner B.E."/>
            <person name="Liimatainen K."/>
            <person name="Lipzen A."/>
            <person name="Lukacs Z."/>
            <person name="Mihaltcheva S."/>
            <person name="Morgado L.N."/>
            <person name="Niskanen T."/>
            <person name="Noordeloos M.E."/>
            <person name="Ohm R.A."/>
            <person name="Ortiz-Santana B."/>
            <person name="Ovrebo C."/>
            <person name="Racz N."/>
            <person name="Riley R."/>
            <person name="Savchenko A."/>
            <person name="Shiryaev A."/>
            <person name="Soop K."/>
            <person name="Spirin V."/>
            <person name="Szebenyi C."/>
            <person name="Tomsovsky M."/>
            <person name="Tulloss R.E."/>
            <person name="Uehling J."/>
            <person name="Grigoriev I.V."/>
            <person name="Vagvolgyi C."/>
            <person name="Papp T."/>
            <person name="Martin F.M."/>
            <person name="Miettinen O."/>
            <person name="Hibbett D.S."/>
            <person name="Nagy L.G."/>
        </authorList>
    </citation>
    <scope>NUCLEOTIDE SEQUENCE [LARGE SCALE GENOMIC DNA]</scope>
    <source>
        <strain evidence="1 2">NL-1719</strain>
    </source>
</reference>
<evidence type="ECO:0000313" key="1">
    <source>
        <dbReference type="EMBL" id="TFK69458.1"/>
    </source>
</evidence>
<gene>
    <name evidence="1" type="ORF">BDN72DRAFT_840312</name>
</gene>
<sequence>MIPTEGSQEIVEAIQGYPPNLRRLSAYVRGCHTFLDASRPTYQRLTHLDLIEAHKWEYWSTFLTQLPSLTHLALDHTRGLMISDVLRECRKVRALLFVSEDYSMEEVCVEDADDKKYMDVDERVVVVSIRALDNWLSGVRGEVDMWALADRVIMERRQKREKRLDAD</sequence>
<organism evidence="1 2">
    <name type="scientific">Pluteus cervinus</name>
    <dbReference type="NCBI Taxonomy" id="181527"/>
    <lineage>
        <taxon>Eukaryota</taxon>
        <taxon>Fungi</taxon>
        <taxon>Dikarya</taxon>
        <taxon>Basidiomycota</taxon>
        <taxon>Agaricomycotina</taxon>
        <taxon>Agaricomycetes</taxon>
        <taxon>Agaricomycetidae</taxon>
        <taxon>Agaricales</taxon>
        <taxon>Pluteineae</taxon>
        <taxon>Pluteaceae</taxon>
        <taxon>Pluteus</taxon>
    </lineage>
</organism>
<protein>
    <submittedName>
        <fullName evidence="1">Uncharacterized protein</fullName>
    </submittedName>
</protein>
<accession>A0ACD3AU29</accession>
<keyword evidence="2" id="KW-1185">Reference proteome</keyword>
<name>A0ACD3AU29_9AGAR</name>
<proteinExistence type="predicted"/>